<evidence type="ECO:0000313" key="3">
    <source>
        <dbReference type="Proteomes" id="UP001224418"/>
    </source>
</evidence>
<organism evidence="2 3">
    <name type="scientific">Hathewaya limosa</name>
    <name type="common">Clostridium limosum</name>
    <dbReference type="NCBI Taxonomy" id="1536"/>
    <lineage>
        <taxon>Bacteria</taxon>
        <taxon>Bacillati</taxon>
        <taxon>Bacillota</taxon>
        <taxon>Clostridia</taxon>
        <taxon>Eubacteriales</taxon>
        <taxon>Clostridiaceae</taxon>
        <taxon>Hathewaya</taxon>
    </lineage>
</organism>
<keyword evidence="3" id="KW-1185">Reference proteome</keyword>
<proteinExistence type="predicted"/>
<comment type="caution">
    <text evidence="2">The sequence shown here is derived from an EMBL/GenBank/DDBJ whole genome shotgun (WGS) entry which is preliminary data.</text>
</comment>
<reference evidence="2 3" key="1">
    <citation type="submission" date="2023-07" db="EMBL/GenBank/DDBJ databases">
        <title>Genomic Encyclopedia of Type Strains, Phase IV (KMG-IV): sequencing the most valuable type-strain genomes for metagenomic binning, comparative biology and taxonomic classification.</title>
        <authorList>
            <person name="Goeker M."/>
        </authorList>
    </citation>
    <scope>NUCLEOTIDE SEQUENCE [LARGE SCALE GENOMIC DNA]</scope>
    <source>
        <strain evidence="2 3">DSM 1400</strain>
    </source>
</reference>
<accession>A0ABU0JNP9</accession>
<feature type="region of interest" description="Disordered" evidence="1">
    <location>
        <begin position="1"/>
        <end position="37"/>
    </location>
</feature>
<feature type="compositionally biased region" description="Basic and acidic residues" evidence="1">
    <location>
        <begin position="1"/>
        <end position="22"/>
    </location>
</feature>
<gene>
    <name evidence="2" type="ORF">QOZ93_000421</name>
</gene>
<protein>
    <submittedName>
        <fullName evidence="2">Uncharacterized protein</fullName>
    </submittedName>
</protein>
<evidence type="ECO:0000256" key="1">
    <source>
        <dbReference type="SAM" id="MobiDB-lite"/>
    </source>
</evidence>
<dbReference type="EMBL" id="JAUSWN010000002">
    <property type="protein sequence ID" value="MDQ0478712.1"/>
    <property type="molecule type" value="Genomic_DNA"/>
</dbReference>
<name>A0ABU0JNP9_HATLI</name>
<evidence type="ECO:0000313" key="2">
    <source>
        <dbReference type="EMBL" id="MDQ0478712.1"/>
    </source>
</evidence>
<sequence length="37" mass="4461">MKNQKEMKKNKMENCKTSDCKSSKQPKRKKDMNPEMK</sequence>
<dbReference type="Proteomes" id="UP001224418">
    <property type="component" value="Unassembled WGS sequence"/>
</dbReference>